<gene>
    <name evidence="1" type="ORF">HPB49_006551</name>
</gene>
<comment type="caution">
    <text evidence="1">The sequence shown here is derived from an EMBL/GenBank/DDBJ whole genome shotgun (WGS) entry which is preliminary data.</text>
</comment>
<proteinExistence type="predicted"/>
<name>A0ACB8DWK0_DERSI</name>
<evidence type="ECO:0000313" key="2">
    <source>
        <dbReference type="Proteomes" id="UP000821865"/>
    </source>
</evidence>
<evidence type="ECO:0000313" key="1">
    <source>
        <dbReference type="EMBL" id="KAH7978726.1"/>
    </source>
</evidence>
<reference evidence="1" key="1">
    <citation type="submission" date="2020-05" db="EMBL/GenBank/DDBJ databases">
        <title>Large-scale comparative analyses of tick genomes elucidate their genetic diversity and vector capacities.</title>
        <authorList>
            <person name="Jia N."/>
            <person name="Wang J."/>
            <person name="Shi W."/>
            <person name="Du L."/>
            <person name="Sun Y."/>
            <person name="Zhan W."/>
            <person name="Jiang J."/>
            <person name="Wang Q."/>
            <person name="Zhang B."/>
            <person name="Ji P."/>
            <person name="Sakyi L.B."/>
            <person name="Cui X."/>
            <person name="Yuan T."/>
            <person name="Jiang B."/>
            <person name="Yang W."/>
            <person name="Lam T.T.-Y."/>
            <person name="Chang Q."/>
            <person name="Ding S."/>
            <person name="Wang X."/>
            <person name="Zhu J."/>
            <person name="Ruan X."/>
            <person name="Zhao L."/>
            <person name="Wei J."/>
            <person name="Que T."/>
            <person name="Du C."/>
            <person name="Cheng J."/>
            <person name="Dai P."/>
            <person name="Han X."/>
            <person name="Huang E."/>
            <person name="Gao Y."/>
            <person name="Liu J."/>
            <person name="Shao H."/>
            <person name="Ye R."/>
            <person name="Li L."/>
            <person name="Wei W."/>
            <person name="Wang X."/>
            <person name="Wang C."/>
            <person name="Yang T."/>
            <person name="Huo Q."/>
            <person name="Li W."/>
            <person name="Guo W."/>
            <person name="Chen H."/>
            <person name="Zhou L."/>
            <person name="Ni X."/>
            <person name="Tian J."/>
            <person name="Zhou Y."/>
            <person name="Sheng Y."/>
            <person name="Liu T."/>
            <person name="Pan Y."/>
            <person name="Xia L."/>
            <person name="Li J."/>
            <person name="Zhao F."/>
            <person name="Cao W."/>
        </authorList>
    </citation>
    <scope>NUCLEOTIDE SEQUENCE</scope>
    <source>
        <strain evidence="1">Dsil-2018</strain>
    </source>
</reference>
<keyword evidence="2" id="KW-1185">Reference proteome</keyword>
<accession>A0ACB8DWK0</accession>
<protein>
    <submittedName>
        <fullName evidence="1">Uncharacterized protein</fullName>
    </submittedName>
</protein>
<organism evidence="1 2">
    <name type="scientific">Dermacentor silvarum</name>
    <name type="common">Tick</name>
    <dbReference type="NCBI Taxonomy" id="543639"/>
    <lineage>
        <taxon>Eukaryota</taxon>
        <taxon>Metazoa</taxon>
        <taxon>Ecdysozoa</taxon>
        <taxon>Arthropoda</taxon>
        <taxon>Chelicerata</taxon>
        <taxon>Arachnida</taxon>
        <taxon>Acari</taxon>
        <taxon>Parasitiformes</taxon>
        <taxon>Ixodida</taxon>
        <taxon>Ixodoidea</taxon>
        <taxon>Ixodidae</taxon>
        <taxon>Rhipicephalinae</taxon>
        <taxon>Dermacentor</taxon>
    </lineage>
</organism>
<dbReference type="EMBL" id="CM023470">
    <property type="protein sequence ID" value="KAH7978726.1"/>
    <property type="molecule type" value="Genomic_DNA"/>
</dbReference>
<sequence length="108" mass="12052">MLRERILCGINNTAMQTRLPEKADLTYEGAMKTALAMEAAKKDAGEIASSSKSSFPKHKIEASKGRVSCYRYGKEHFATESKHISTTCNFSRKQGYIARRCNSSNEIL</sequence>
<dbReference type="Proteomes" id="UP000821865">
    <property type="component" value="Chromosome 1"/>
</dbReference>